<evidence type="ECO:0000313" key="3">
    <source>
        <dbReference type="Proteomes" id="UP001165205"/>
    </source>
</evidence>
<dbReference type="EMBL" id="BSYA01000352">
    <property type="protein sequence ID" value="GMG38837.1"/>
    <property type="molecule type" value="Genomic_DNA"/>
</dbReference>
<feature type="compositionally biased region" description="Basic and acidic residues" evidence="1">
    <location>
        <begin position="10"/>
        <end position="29"/>
    </location>
</feature>
<dbReference type="AlphaFoldDB" id="A0AAN4YZ59"/>
<feature type="compositionally biased region" description="Basic and acidic residues" evidence="1">
    <location>
        <begin position="80"/>
        <end position="102"/>
    </location>
</feature>
<organism evidence="2 3">
    <name type="scientific">Aspergillus oryzae</name>
    <name type="common">Yellow koji mold</name>
    <dbReference type="NCBI Taxonomy" id="5062"/>
    <lineage>
        <taxon>Eukaryota</taxon>
        <taxon>Fungi</taxon>
        <taxon>Dikarya</taxon>
        <taxon>Ascomycota</taxon>
        <taxon>Pezizomycotina</taxon>
        <taxon>Eurotiomycetes</taxon>
        <taxon>Eurotiomycetidae</taxon>
        <taxon>Eurotiales</taxon>
        <taxon>Aspergillaceae</taxon>
        <taxon>Aspergillus</taxon>
        <taxon>Aspergillus subgen. Circumdati</taxon>
    </lineage>
</organism>
<feature type="region of interest" description="Disordered" evidence="1">
    <location>
        <begin position="71"/>
        <end position="108"/>
    </location>
</feature>
<name>A0AAN4YZ59_ASPOZ</name>
<feature type="region of interest" description="Disordered" evidence="1">
    <location>
        <begin position="1"/>
        <end position="53"/>
    </location>
</feature>
<comment type="caution">
    <text evidence="2">The sequence shown here is derived from an EMBL/GenBank/DDBJ whole genome shotgun (WGS) entry which is preliminary data.</text>
</comment>
<accession>A0AAN4YZ59</accession>
<evidence type="ECO:0000256" key="1">
    <source>
        <dbReference type="SAM" id="MobiDB-lite"/>
    </source>
</evidence>
<evidence type="ECO:0000313" key="2">
    <source>
        <dbReference type="EMBL" id="GMG38837.1"/>
    </source>
</evidence>
<feature type="compositionally biased region" description="Low complexity" evidence="1">
    <location>
        <begin position="32"/>
        <end position="44"/>
    </location>
</feature>
<sequence>MFLSGVGFNADHEDALREEPVEKGGEGQRGDGAAVGEGEEVAAGLGDFGGTGDTQALAVVGVSAPFRCKGHGGEDGVEGEIDHREEELGRVGDEHVGYERCHPSGPCD</sequence>
<dbReference type="Proteomes" id="UP001165205">
    <property type="component" value="Unassembled WGS sequence"/>
</dbReference>
<proteinExistence type="predicted"/>
<gene>
    <name evidence="2" type="ORF">Aory04_001343600</name>
</gene>
<protein>
    <submittedName>
        <fullName evidence="2">Unnamed protein product</fullName>
    </submittedName>
</protein>
<reference evidence="2" key="1">
    <citation type="submission" date="2023-04" db="EMBL/GenBank/DDBJ databases">
        <title>Aspergillus oryzae NBRC 4228.</title>
        <authorList>
            <person name="Ichikawa N."/>
            <person name="Sato H."/>
            <person name="Tonouchi N."/>
        </authorList>
    </citation>
    <scope>NUCLEOTIDE SEQUENCE</scope>
    <source>
        <strain evidence="2">NBRC 4228</strain>
    </source>
</reference>